<protein>
    <recommendedName>
        <fullName evidence="4">FUSC family protein</fullName>
    </recommendedName>
</protein>
<name>A0ABM8GGY9_9MICO</name>
<evidence type="ECO:0000256" key="1">
    <source>
        <dbReference type="SAM" id="Phobius"/>
    </source>
</evidence>
<accession>A0ABM8GGY9</accession>
<evidence type="ECO:0008006" key="4">
    <source>
        <dbReference type="Google" id="ProtNLM"/>
    </source>
</evidence>
<dbReference type="RefSeq" id="WP_286277491.1">
    <property type="nucleotide sequence ID" value="NZ_AP027731.1"/>
</dbReference>
<evidence type="ECO:0000313" key="2">
    <source>
        <dbReference type="EMBL" id="BDZ47617.1"/>
    </source>
</evidence>
<gene>
    <name evidence="2" type="ORF">GCM10025866_35260</name>
</gene>
<reference evidence="3" key="1">
    <citation type="journal article" date="2019" name="Int. J. Syst. Evol. Microbiol.">
        <title>The Global Catalogue of Microorganisms (GCM) 10K type strain sequencing project: providing services to taxonomists for standard genome sequencing and annotation.</title>
        <authorList>
            <consortium name="The Broad Institute Genomics Platform"/>
            <consortium name="The Broad Institute Genome Sequencing Center for Infectious Disease"/>
            <person name="Wu L."/>
            <person name="Ma J."/>
        </authorList>
    </citation>
    <scope>NUCLEOTIDE SEQUENCE [LARGE SCALE GENOMIC DNA]</scope>
    <source>
        <strain evidence="3">NBRC 108725</strain>
    </source>
</reference>
<sequence length="190" mass="19152">MGIGRELRRLVEVRPAAARRWPTALNASVALALPALVLTLAGEPKLGLLASNGAFLTLYLGDRPLGHRARRLPLVGAGLFLAAALATLTAGNTVVATVVVAAIALASAILTLGLRVGPPGGVFFAMVPGLAAALVAPMATGGSGMSPVTLLAVLALGLVVGYLVVIAPSSCRACGRARPPADRRPRCASR</sequence>
<keyword evidence="1" id="KW-0472">Membrane</keyword>
<feature type="transmembrane region" description="Helical" evidence="1">
    <location>
        <begin position="94"/>
        <end position="114"/>
    </location>
</feature>
<evidence type="ECO:0000313" key="3">
    <source>
        <dbReference type="Proteomes" id="UP001321498"/>
    </source>
</evidence>
<organism evidence="2 3">
    <name type="scientific">Naasia aerilata</name>
    <dbReference type="NCBI Taxonomy" id="1162966"/>
    <lineage>
        <taxon>Bacteria</taxon>
        <taxon>Bacillati</taxon>
        <taxon>Actinomycetota</taxon>
        <taxon>Actinomycetes</taxon>
        <taxon>Micrococcales</taxon>
        <taxon>Microbacteriaceae</taxon>
        <taxon>Naasia</taxon>
    </lineage>
</organism>
<feature type="transmembrane region" description="Helical" evidence="1">
    <location>
        <begin position="145"/>
        <end position="166"/>
    </location>
</feature>
<feature type="transmembrane region" description="Helical" evidence="1">
    <location>
        <begin position="121"/>
        <end position="139"/>
    </location>
</feature>
<keyword evidence="1" id="KW-1133">Transmembrane helix</keyword>
<dbReference type="Proteomes" id="UP001321498">
    <property type="component" value="Chromosome"/>
</dbReference>
<dbReference type="EMBL" id="AP027731">
    <property type="protein sequence ID" value="BDZ47617.1"/>
    <property type="molecule type" value="Genomic_DNA"/>
</dbReference>
<keyword evidence="1" id="KW-0812">Transmembrane</keyword>
<keyword evidence="3" id="KW-1185">Reference proteome</keyword>
<proteinExistence type="predicted"/>
<feature type="transmembrane region" description="Helical" evidence="1">
    <location>
        <begin position="72"/>
        <end position="88"/>
    </location>
</feature>